<evidence type="ECO:0000313" key="23">
    <source>
        <dbReference type="EMBL" id="CAB5073651.1"/>
    </source>
</evidence>
<dbReference type="SUPFAM" id="SSF54197">
    <property type="entry name" value="HIT-like"/>
    <property type="match status" value="2"/>
</dbReference>
<keyword evidence="6" id="KW-0808">Transferase</keyword>
<dbReference type="GO" id="GO:0008108">
    <property type="term" value="F:UDP-glucose:hexose-1-phosphate uridylyltransferase activity"/>
    <property type="evidence" value="ECO:0007669"/>
    <property type="project" value="UniProtKB-EC"/>
</dbReference>
<dbReference type="EMBL" id="CAEZXO010000007">
    <property type="protein sequence ID" value="CAB4699100.1"/>
    <property type="molecule type" value="Genomic_DNA"/>
</dbReference>
<evidence type="ECO:0000256" key="4">
    <source>
        <dbReference type="ARBA" id="ARBA00010951"/>
    </source>
</evidence>
<evidence type="ECO:0000313" key="19">
    <source>
        <dbReference type="EMBL" id="CAB4825161.1"/>
    </source>
</evidence>
<dbReference type="UniPathway" id="UPA00214"/>
<dbReference type="AlphaFoldDB" id="A0A6J5ZRA2"/>
<dbReference type="EMBL" id="CAESAE010000007">
    <property type="protein sequence ID" value="CAB4343160.1"/>
    <property type="molecule type" value="Genomic_DNA"/>
</dbReference>
<dbReference type="NCBIfam" id="TIGR00209">
    <property type="entry name" value="galT_1"/>
    <property type="match status" value="1"/>
</dbReference>
<evidence type="ECO:0000256" key="3">
    <source>
        <dbReference type="ARBA" id="ARBA00004947"/>
    </source>
</evidence>
<dbReference type="EC" id="2.7.7.12" evidence="5"/>
<reference evidence="15" key="1">
    <citation type="submission" date="2020-05" db="EMBL/GenBank/DDBJ databases">
        <authorList>
            <person name="Chiriac C."/>
            <person name="Salcher M."/>
            <person name="Ghai R."/>
            <person name="Kavagutti S V."/>
        </authorList>
    </citation>
    <scope>NUCLEOTIDE SEQUENCE</scope>
</reference>
<dbReference type="InterPro" id="IPR005849">
    <property type="entry name" value="GalP_Utransf_N"/>
</dbReference>
<dbReference type="EMBL" id="CAEZYM010000012">
    <property type="protein sequence ID" value="CAB4730494.1"/>
    <property type="molecule type" value="Genomic_DNA"/>
</dbReference>
<evidence type="ECO:0000256" key="1">
    <source>
        <dbReference type="ARBA" id="ARBA00001107"/>
    </source>
</evidence>
<evidence type="ECO:0000256" key="6">
    <source>
        <dbReference type="ARBA" id="ARBA00022679"/>
    </source>
</evidence>
<evidence type="ECO:0000313" key="20">
    <source>
        <dbReference type="EMBL" id="CAB4875180.1"/>
    </source>
</evidence>
<evidence type="ECO:0000256" key="7">
    <source>
        <dbReference type="ARBA" id="ARBA00022695"/>
    </source>
</evidence>
<dbReference type="GO" id="GO:0005737">
    <property type="term" value="C:cytoplasm"/>
    <property type="evidence" value="ECO:0007669"/>
    <property type="project" value="TreeGrafter"/>
</dbReference>
<dbReference type="PROSITE" id="PS00117">
    <property type="entry name" value="GAL_P_UDP_TRANSF_I"/>
    <property type="match status" value="1"/>
</dbReference>
<comment type="cofactor">
    <cofactor evidence="2">
        <name>Zn(2+)</name>
        <dbReference type="ChEBI" id="CHEBI:29105"/>
    </cofactor>
</comment>
<dbReference type="EMBL" id="CAFBQX010000005">
    <property type="protein sequence ID" value="CAB5073651.1"/>
    <property type="molecule type" value="Genomic_DNA"/>
</dbReference>
<dbReference type="InterPro" id="IPR019779">
    <property type="entry name" value="GalP_UDPtransf1_His-AS"/>
</dbReference>
<evidence type="ECO:0000256" key="12">
    <source>
        <dbReference type="ARBA" id="ARBA00030549"/>
    </source>
</evidence>
<dbReference type="InterPro" id="IPR001937">
    <property type="entry name" value="GalP_UDPtransf1"/>
</dbReference>
<evidence type="ECO:0000256" key="10">
    <source>
        <dbReference type="ARBA" id="ARBA00023144"/>
    </source>
</evidence>
<dbReference type="Gene3D" id="3.30.428.10">
    <property type="entry name" value="HIT-like"/>
    <property type="match status" value="2"/>
</dbReference>
<evidence type="ECO:0000256" key="5">
    <source>
        <dbReference type="ARBA" id="ARBA00012384"/>
    </source>
</evidence>
<evidence type="ECO:0000313" key="21">
    <source>
        <dbReference type="EMBL" id="CAB4952183.1"/>
    </source>
</evidence>
<feature type="domain" description="Galactose-1-phosphate uridyl transferase C-terminal" evidence="14">
    <location>
        <begin position="225"/>
        <end position="371"/>
    </location>
</feature>
<dbReference type="PANTHER" id="PTHR11943">
    <property type="entry name" value="GALACTOSE-1-PHOSPHATE URIDYLYLTRANSFERASE"/>
    <property type="match status" value="1"/>
</dbReference>
<evidence type="ECO:0000313" key="17">
    <source>
        <dbReference type="EMBL" id="CAB4730494.1"/>
    </source>
</evidence>
<dbReference type="EMBL" id="CAFBLD010000009">
    <property type="protein sequence ID" value="CAB4875180.1"/>
    <property type="molecule type" value="Genomic_DNA"/>
</dbReference>
<comment type="similarity">
    <text evidence="4">Belongs to the galactose-1-phosphate uridylyltransferase type 1 family.</text>
</comment>
<dbReference type="Pfam" id="PF02744">
    <property type="entry name" value="GalP_UDP_tr_C"/>
    <property type="match status" value="1"/>
</dbReference>
<organism evidence="15">
    <name type="scientific">freshwater metagenome</name>
    <dbReference type="NCBI Taxonomy" id="449393"/>
    <lineage>
        <taxon>unclassified sequences</taxon>
        <taxon>metagenomes</taxon>
        <taxon>ecological metagenomes</taxon>
    </lineage>
</organism>
<dbReference type="EMBL" id="CAFBOC010000006">
    <property type="protein sequence ID" value="CAB4974402.1"/>
    <property type="molecule type" value="Genomic_DNA"/>
</dbReference>
<keyword evidence="10" id="KW-0299">Galactose metabolism</keyword>
<keyword evidence="11" id="KW-0119">Carbohydrate metabolism</keyword>
<accession>A0A6J5ZRA2</accession>
<evidence type="ECO:0000256" key="9">
    <source>
        <dbReference type="ARBA" id="ARBA00022833"/>
    </source>
</evidence>
<feature type="domain" description="Galactose-1-phosphate uridyl transferase N-terminal" evidence="13">
    <location>
        <begin position="53"/>
        <end position="210"/>
    </location>
</feature>
<dbReference type="InterPro" id="IPR036265">
    <property type="entry name" value="HIT-like_sf"/>
</dbReference>
<proteinExistence type="inferred from homology"/>
<comment type="pathway">
    <text evidence="3">Carbohydrate metabolism; galactose metabolism.</text>
</comment>
<evidence type="ECO:0000259" key="13">
    <source>
        <dbReference type="Pfam" id="PF01087"/>
    </source>
</evidence>
<evidence type="ECO:0000313" key="22">
    <source>
        <dbReference type="EMBL" id="CAB4974402.1"/>
    </source>
</evidence>
<dbReference type="InterPro" id="IPR005850">
    <property type="entry name" value="GalP_Utransf_C"/>
</dbReference>
<dbReference type="GO" id="GO:0033499">
    <property type="term" value="P:galactose catabolic process via UDP-galactose, Leloir pathway"/>
    <property type="evidence" value="ECO:0007669"/>
    <property type="project" value="TreeGrafter"/>
</dbReference>
<dbReference type="Pfam" id="PF01087">
    <property type="entry name" value="GalP_UDP_transf"/>
    <property type="match status" value="1"/>
</dbReference>
<evidence type="ECO:0000256" key="11">
    <source>
        <dbReference type="ARBA" id="ARBA00023277"/>
    </source>
</evidence>
<dbReference type="EMBL" id="CAFBNH010000008">
    <property type="protein sequence ID" value="CAB4952183.1"/>
    <property type="molecule type" value="Genomic_DNA"/>
</dbReference>
<sequence>MSHGPARKTLQAGVTRNDRLMSDGRTIRYYDTEVIPRTAQDQRPQEDQPEIGELRLDSLLNEWVAMAPHRQSRIFLPPKELCPLCPTVGDLLTEVPERTYNVVVFDNRSPSLRPPDQDWVLPKLLGPSTATATAAGKCEVVCFTQEHGKSFADLSPAQVRTVLEAWRDRTSELSQLPYIEHIFPFENRGEEIGVTLAHPHGQIYAYSFLPPRVARMLEAARNHKELTGRVLYDDVVAREINEKVRIVAQNQHWIAFVPFASRYPFEIHVAPRTAVADLSELSLEACDAFPEIALEVLKRLDGVFAIPMAYIAAWHQAPIREDRDLLRLHWQITSVRRAPGKLKYLAGSESAMGAFIMDMYPEQSAQQLRNVVLGK</sequence>
<evidence type="ECO:0000256" key="2">
    <source>
        <dbReference type="ARBA" id="ARBA00001947"/>
    </source>
</evidence>
<comment type="catalytic activity">
    <reaction evidence="1">
        <text>alpha-D-galactose 1-phosphate + UDP-alpha-D-glucose = alpha-D-glucose 1-phosphate + UDP-alpha-D-galactose</text>
        <dbReference type="Rhea" id="RHEA:13989"/>
        <dbReference type="ChEBI" id="CHEBI:58336"/>
        <dbReference type="ChEBI" id="CHEBI:58601"/>
        <dbReference type="ChEBI" id="CHEBI:58885"/>
        <dbReference type="ChEBI" id="CHEBI:66914"/>
        <dbReference type="EC" id="2.7.7.12"/>
    </reaction>
</comment>
<evidence type="ECO:0000313" key="16">
    <source>
        <dbReference type="EMBL" id="CAB4699100.1"/>
    </source>
</evidence>
<evidence type="ECO:0000313" key="15">
    <source>
        <dbReference type="EMBL" id="CAB4343160.1"/>
    </source>
</evidence>
<dbReference type="EMBL" id="CAEZZW010000008">
    <property type="protein sequence ID" value="CAB4786901.1"/>
    <property type="molecule type" value="Genomic_DNA"/>
</dbReference>
<keyword evidence="9" id="KW-0862">Zinc</keyword>
<gene>
    <name evidence="16" type="ORF">UFOPK2510_01202</name>
    <name evidence="17" type="ORF">UFOPK2718_01204</name>
    <name evidence="18" type="ORF">UFOPK2936_01354</name>
    <name evidence="19" type="ORF">UFOPK3174_00497</name>
    <name evidence="20" type="ORF">UFOPK3328_01307</name>
    <name evidence="21" type="ORF">UFOPK3779_01293</name>
    <name evidence="22" type="ORF">UFOPK3913_00704</name>
    <name evidence="15" type="ORF">UFOPK4107_01221</name>
    <name evidence="23" type="ORF">UFOPK4403_00968</name>
</gene>
<name>A0A6J5ZRA2_9ZZZZ</name>
<dbReference type="PIRSF" id="PIRSF000808">
    <property type="entry name" value="GalT"/>
    <property type="match status" value="1"/>
</dbReference>
<keyword evidence="7" id="KW-0548">Nucleotidyltransferase</keyword>
<evidence type="ECO:0000259" key="14">
    <source>
        <dbReference type="Pfam" id="PF02744"/>
    </source>
</evidence>
<protein>
    <recommendedName>
        <fullName evidence="12">UDP-glucose--hexose-1-phosphate uridylyltransferase</fullName>
        <ecNumber evidence="5">2.7.7.12</ecNumber>
    </recommendedName>
    <alternativeName>
        <fullName evidence="12">UDP-glucose--hexose-1-phosphate uridylyltransferase</fullName>
    </alternativeName>
</protein>
<dbReference type="GO" id="GO:0008270">
    <property type="term" value="F:zinc ion binding"/>
    <property type="evidence" value="ECO:0007669"/>
    <property type="project" value="InterPro"/>
</dbReference>
<evidence type="ECO:0000313" key="18">
    <source>
        <dbReference type="EMBL" id="CAB4786901.1"/>
    </source>
</evidence>
<evidence type="ECO:0000256" key="8">
    <source>
        <dbReference type="ARBA" id="ARBA00022723"/>
    </source>
</evidence>
<dbReference type="EMBL" id="CAFABH010000006">
    <property type="protein sequence ID" value="CAB4825161.1"/>
    <property type="molecule type" value="Genomic_DNA"/>
</dbReference>
<keyword evidence="8" id="KW-0479">Metal-binding</keyword>
<dbReference type="PANTHER" id="PTHR11943:SF1">
    <property type="entry name" value="GALACTOSE-1-PHOSPHATE URIDYLYLTRANSFERASE"/>
    <property type="match status" value="1"/>
</dbReference>